<keyword evidence="4 5" id="KW-0472">Membrane</keyword>
<dbReference type="OrthoDB" id="18213at2759"/>
<comment type="similarity">
    <text evidence="5">Belongs to the PRA1 family.</text>
</comment>
<sequence>MPPTGSEVDDGIEIPPLRSLEDFIYTSARFQLPDLRDPEKWPRRMTQNLLYYQTNYFSIGIAFFFLMGIFNPQKMIMGIIATVMFGALLYFMTNSSPSIRNFNRYHPMASLGVILACVYMIFRLVDGIPIFLLGILVPVLFTMCHASCRTRNLKNKIYNRIEQVGLVRSPMGFFLDALGQELDPSKGF</sequence>
<comment type="subcellular location">
    <subcellularLocation>
        <location evidence="1 5">Membrane</location>
        <topology evidence="1 5">Multi-pass membrane protein</topology>
    </subcellularLocation>
</comment>
<evidence type="ECO:0000256" key="3">
    <source>
        <dbReference type="ARBA" id="ARBA00022989"/>
    </source>
</evidence>
<evidence type="ECO:0000256" key="2">
    <source>
        <dbReference type="ARBA" id="ARBA00022692"/>
    </source>
</evidence>
<feature type="transmembrane region" description="Helical" evidence="5">
    <location>
        <begin position="49"/>
        <end position="69"/>
    </location>
</feature>
<dbReference type="EMBL" id="OB660980">
    <property type="protein sequence ID" value="CAD7226932.1"/>
    <property type="molecule type" value="Genomic_DNA"/>
</dbReference>
<dbReference type="InterPro" id="IPR004895">
    <property type="entry name" value="Prenylated_rab_accept_PRA1"/>
</dbReference>
<proteinExistence type="inferred from homology"/>
<keyword evidence="2 5" id="KW-0812">Transmembrane</keyword>
<keyword evidence="3 5" id="KW-1133">Transmembrane helix</keyword>
<evidence type="ECO:0000256" key="1">
    <source>
        <dbReference type="ARBA" id="ARBA00004141"/>
    </source>
</evidence>
<evidence type="ECO:0000256" key="4">
    <source>
        <dbReference type="ARBA" id="ARBA00023136"/>
    </source>
</evidence>
<protein>
    <recommendedName>
        <fullName evidence="5">PRA1 family protein</fullName>
    </recommendedName>
</protein>
<accession>A0A7R8WD71</accession>
<evidence type="ECO:0000313" key="6">
    <source>
        <dbReference type="EMBL" id="CAD7226932.1"/>
    </source>
</evidence>
<dbReference type="PANTHER" id="PTHR12859">
    <property type="entry name" value="PRA1 PROTEIN"/>
    <property type="match status" value="1"/>
</dbReference>
<dbReference type="Pfam" id="PF03208">
    <property type="entry name" value="PRA1"/>
    <property type="match status" value="1"/>
</dbReference>
<feature type="transmembrane region" description="Helical" evidence="5">
    <location>
        <begin position="105"/>
        <end position="122"/>
    </location>
</feature>
<dbReference type="GO" id="GO:0016020">
    <property type="term" value="C:membrane"/>
    <property type="evidence" value="ECO:0007669"/>
    <property type="project" value="UniProtKB-SubCell"/>
</dbReference>
<dbReference type="PANTHER" id="PTHR12859:SF0">
    <property type="entry name" value="PRA1 FAMILY PROTEIN"/>
    <property type="match status" value="1"/>
</dbReference>
<evidence type="ECO:0000256" key="5">
    <source>
        <dbReference type="RuleBase" id="RU363107"/>
    </source>
</evidence>
<dbReference type="AlphaFoldDB" id="A0A7R8WD71"/>
<organism evidence="6">
    <name type="scientific">Cyprideis torosa</name>
    <dbReference type="NCBI Taxonomy" id="163714"/>
    <lineage>
        <taxon>Eukaryota</taxon>
        <taxon>Metazoa</taxon>
        <taxon>Ecdysozoa</taxon>
        <taxon>Arthropoda</taxon>
        <taxon>Crustacea</taxon>
        <taxon>Oligostraca</taxon>
        <taxon>Ostracoda</taxon>
        <taxon>Podocopa</taxon>
        <taxon>Podocopida</taxon>
        <taxon>Cytherocopina</taxon>
        <taxon>Cytheroidea</taxon>
        <taxon>Cytherideidae</taxon>
        <taxon>Cyprideis</taxon>
    </lineage>
</organism>
<reference evidence="6" key="1">
    <citation type="submission" date="2020-11" db="EMBL/GenBank/DDBJ databases">
        <authorList>
            <person name="Tran Van P."/>
        </authorList>
    </citation>
    <scope>NUCLEOTIDE SEQUENCE</scope>
</reference>
<name>A0A7R8WD71_9CRUS</name>
<feature type="transmembrane region" description="Helical" evidence="5">
    <location>
        <begin position="75"/>
        <end position="93"/>
    </location>
</feature>
<gene>
    <name evidence="6" type="ORF">CTOB1V02_LOCUS4843</name>
</gene>
<feature type="transmembrane region" description="Helical" evidence="5">
    <location>
        <begin position="128"/>
        <end position="148"/>
    </location>
</feature>